<dbReference type="SUPFAM" id="SSF47459">
    <property type="entry name" value="HLH, helix-loop-helix DNA-binding domain"/>
    <property type="match status" value="1"/>
</dbReference>
<evidence type="ECO:0000313" key="8">
    <source>
        <dbReference type="Proteomes" id="UP000244005"/>
    </source>
</evidence>
<dbReference type="Proteomes" id="UP000244005">
    <property type="component" value="Unassembled WGS sequence"/>
</dbReference>
<evidence type="ECO:0000256" key="4">
    <source>
        <dbReference type="SAM" id="Coils"/>
    </source>
</evidence>
<feature type="coiled-coil region" evidence="4">
    <location>
        <begin position="307"/>
        <end position="334"/>
    </location>
</feature>
<keyword evidence="2" id="KW-0238">DNA-binding</keyword>
<dbReference type="PANTHER" id="PTHR46684">
    <property type="entry name" value="TRANSCRIPTION FACTOR FAMA"/>
    <property type="match status" value="1"/>
</dbReference>
<protein>
    <recommendedName>
        <fullName evidence="6">BHLH domain-containing protein</fullName>
    </recommendedName>
</protein>
<name>A0A2R6X7M8_MARPO</name>
<evidence type="ECO:0000256" key="1">
    <source>
        <dbReference type="ARBA" id="ARBA00023015"/>
    </source>
</evidence>
<dbReference type="GO" id="GO:0046983">
    <property type="term" value="F:protein dimerization activity"/>
    <property type="evidence" value="ECO:0007669"/>
    <property type="project" value="InterPro"/>
</dbReference>
<feature type="region of interest" description="Disordered" evidence="5">
    <location>
        <begin position="231"/>
        <end position="257"/>
    </location>
</feature>
<sequence length="470" mass="51530">MDGVVLDDGLLQSIFPKKKLNAISIKLNSDDTEDVKFRISEDHELPRDIEEFLSCPEGGSHIASLMQFMDCSKQQNGVTGKHESGICNPMLSREVSCNKLTMDDEFFEKSQGDRNSHLNPTAQKSSDDSAKPSQAQEGNLGNQPPCDDQGAALDMDGTSADDLVHFIEQIYSEQEDGDSGSTEIIASQNQAANSGRGTPAVSALGTEDEKQAVEVVGTAGDVFAPSSQVKKRKQKNQACGDVKGVSKKSKTSSYNKKEANKSYRLAHRNAHIVAERLRRKQMNEHFSALKDIIPSSYIPRLDQATILAAAVNLVRDLEHLVKRLQDQKNQASLSVSPCNSSLVAESHSHESPISTIQSTSADVPWIDVESGLYGQLHANLKSSAGEVEVQITQNDVSVTIYTLRKRKNQVILLLEVFQDLQLILSHLSISTDGNQALYKLQAEISMRVNAKVIASRIHESLLNLQFENMG</sequence>
<evidence type="ECO:0000256" key="5">
    <source>
        <dbReference type="SAM" id="MobiDB-lite"/>
    </source>
</evidence>
<reference evidence="8" key="1">
    <citation type="journal article" date="2017" name="Cell">
        <title>Insights into land plant evolution garnered from the Marchantia polymorpha genome.</title>
        <authorList>
            <person name="Bowman J.L."/>
            <person name="Kohchi T."/>
            <person name="Yamato K.T."/>
            <person name="Jenkins J."/>
            <person name="Shu S."/>
            <person name="Ishizaki K."/>
            <person name="Yamaoka S."/>
            <person name="Nishihama R."/>
            <person name="Nakamura Y."/>
            <person name="Berger F."/>
            <person name="Adam C."/>
            <person name="Aki S.S."/>
            <person name="Althoff F."/>
            <person name="Araki T."/>
            <person name="Arteaga-Vazquez M.A."/>
            <person name="Balasubrmanian S."/>
            <person name="Barry K."/>
            <person name="Bauer D."/>
            <person name="Boehm C.R."/>
            <person name="Briginshaw L."/>
            <person name="Caballero-Perez J."/>
            <person name="Catarino B."/>
            <person name="Chen F."/>
            <person name="Chiyoda S."/>
            <person name="Chovatia M."/>
            <person name="Davies K.M."/>
            <person name="Delmans M."/>
            <person name="Demura T."/>
            <person name="Dierschke T."/>
            <person name="Dolan L."/>
            <person name="Dorantes-Acosta A.E."/>
            <person name="Eklund D.M."/>
            <person name="Florent S.N."/>
            <person name="Flores-Sandoval E."/>
            <person name="Fujiyama A."/>
            <person name="Fukuzawa H."/>
            <person name="Galik B."/>
            <person name="Grimanelli D."/>
            <person name="Grimwood J."/>
            <person name="Grossniklaus U."/>
            <person name="Hamada T."/>
            <person name="Haseloff J."/>
            <person name="Hetherington A.J."/>
            <person name="Higo A."/>
            <person name="Hirakawa Y."/>
            <person name="Hundley H.N."/>
            <person name="Ikeda Y."/>
            <person name="Inoue K."/>
            <person name="Inoue S.I."/>
            <person name="Ishida S."/>
            <person name="Jia Q."/>
            <person name="Kakita M."/>
            <person name="Kanazawa T."/>
            <person name="Kawai Y."/>
            <person name="Kawashima T."/>
            <person name="Kennedy M."/>
            <person name="Kinose K."/>
            <person name="Kinoshita T."/>
            <person name="Kohara Y."/>
            <person name="Koide E."/>
            <person name="Komatsu K."/>
            <person name="Kopischke S."/>
            <person name="Kubo M."/>
            <person name="Kyozuka J."/>
            <person name="Lagercrantz U."/>
            <person name="Lin S.S."/>
            <person name="Lindquist E."/>
            <person name="Lipzen A.M."/>
            <person name="Lu C.W."/>
            <person name="De Luna E."/>
            <person name="Martienssen R.A."/>
            <person name="Minamino N."/>
            <person name="Mizutani M."/>
            <person name="Mizutani M."/>
            <person name="Mochizuki N."/>
            <person name="Monte I."/>
            <person name="Mosher R."/>
            <person name="Nagasaki H."/>
            <person name="Nakagami H."/>
            <person name="Naramoto S."/>
            <person name="Nishitani K."/>
            <person name="Ohtani M."/>
            <person name="Okamoto T."/>
            <person name="Okumura M."/>
            <person name="Phillips J."/>
            <person name="Pollak B."/>
            <person name="Reinders A."/>
            <person name="Rovekamp M."/>
            <person name="Sano R."/>
            <person name="Sawa S."/>
            <person name="Schmid M.W."/>
            <person name="Shirakawa M."/>
            <person name="Solano R."/>
            <person name="Spunde A."/>
            <person name="Suetsugu N."/>
            <person name="Sugano S."/>
            <person name="Sugiyama A."/>
            <person name="Sun R."/>
            <person name="Suzuki Y."/>
            <person name="Takenaka M."/>
            <person name="Takezawa D."/>
            <person name="Tomogane H."/>
            <person name="Tsuzuki M."/>
            <person name="Ueda T."/>
            <person name="Umeda M."/>
            <person name="Ward J.M."/>
            <person name="Watanabe Y."/>
            <person name="Yazaki K."/>
            <person name="Yokoyama R."/>
            <person name="Yoshitake Y."/>
            <person name="Yotsui I."/>
            <person name="Zachgo S."/>
            <person name="Schmutz J."/>
        </authorList>
    </citation>
    <scope>NUCLEOTIDE SEQUENCE [LARGE SCALE GENOMIC DNA]</scope>
    <source>
        <strain evidence="8">Tak-1</strain>
    </source>
</reference>
<evidence type="ECO:0000256" key="2">
    <source>
        <dbReference type="ARBA" id="ARBA00023125"/>
    </source>
</evidence>
<dbReference type="InterPro" id="IPR011598">
    <property type="entry name" value="bHLH_dom"/>
</dbReference>
<keyword evidence="8" id="KW-1185">Reference proteome</keyword>
<dbReference type="GO" id="GO:0010052">
    <property type="term" value="P:guard cell differentiation"/>
    <property type="evidence" value="ECO:0007669"/>
    <property type="project" value="InterPro"/>
</dbReference>
<keyword evidence="3" id="KW-0804">Transcription</keyword>
<dbReference type="AlphaFoldDB" id="A0A2R6X7M8"/>
<dbReference type="Gramene" id="Mp2g04160.1">
    <property type="protein sequence ID" value="Mp2g04160.1.cds"/>
    <property type="gene ID" value="Mp2g04160"/>
</dbReference>
<dbReference type="PANTHER" id="PTHR46684:SF6">
    <property type="entry name" value="TRANSCRIPTION FACTOR FAMA"/>
    <property type="match status" value="1"/>
</dbReference>
<dbReference type="GO" id="GO:0003677">
    <property type="term" value="F:DNA binding"/>
    <property type="evidence" value="ECO:0007669"/>
    <property type="project" value="UniProtKB-KW"/>
</dbReference>
<keyword evidence="1" id="KW-0805">Transcription regulation</keyword>
<dbReference type="Gene3D" id="4.10.280.10">
    <property type="entry name" value="Helix-loop-helix DNA-binding domain"/>
    <property type="match status" value="1"/>
</dbReference>
<dbReference type="GO" id="GO:0003700">
    <property type="term" value="F:DNA-binding transcription factor activity"/>
    <property type="evidence" value="ECO:0007669"/>
    <property type="project" value="InterPro"/>
</dbReference>
<feature type="compositionally biased region" description="Polar residues" evidence="5">
    <location>
        <begin position="131"/>
        <end position="142"/>
    </location>
</feature>
<dbReference type="InterPro" id="IPR036638">
    <property type="entry name" value="HLH_DNA-bd_sf"/>
</dbReference>
<keyword evidence="4" id="KW-0175">Coiled coil</keyword>
<dbReference type="PROSITE" id="PS50888">
    <property type="entry name" value="BHLH"/>
    <property type="match status" value="1"/>
</dbReference>
<evidence type="ECO:0000259" key="6">
    <source>
        <dbReference type="PROSITE" id="PS50888"/>
    </source>
</evidence>
<feature type="domain" description="BHLH" evidence="6">
    <location>
        <begin position="266"/>
        <end position="317"/>
    </location>
</feature>
<dbReference type="InterPro" id="IPR044283">
    <property type="entry name" value="FAMA/SPEECHLESS/MUTE-like"/>
</dbReference>
<dbReference type="OrthoDB" id="684567at2759"/>
<evidence type="ECO:0000256" key="3">
    <source>
        <dbReference type="ARBA" id="ARBA00023163"/>
    </source>
</evidence>
<dbReference type="EMBL" id="KZ772703">
    <property type="protein sequence ID" value="PTQ42098.1"/>
    <property type="molecule type" value="Genomic_DNA"/>
</dbReference>
<dbReference type="SMART" id="SM00353">
    <property type="entry name" value="HLH"/>
    <property type="match status" value="1"/>
</dbReference>
<dbReference type="Pfam" id="PF00010">
    <property type="entry name" value="HLH"/>
    <property type="match status" value="1"/>
</dbReference>
<proteinExistence type="predicted"/>
<organism evidence="7 8">
    <name type="scientific">Marchantia polymorpha</name>
    <name type="common">Common liverwort</name>
    <name type="synonym">Marchantia aquatica</name>
    <dbReference type="NCBI Taxonomy" id="3197"/>
    <lineage>
        <taxon>Eukaryota</taxon>
        <taxon>Viridiplantae</taxon>
        <taxon>Streptophyta</taxon>
        <taxon>Embryophyta</taxon>
        <taxon>Marchantiophyta</taxon>
        <taxon>Marchantiopsida</taxon>
        <taxon>Marchantiidae</taxon>
        <taxon>Marchantiales</taxon>
        <taxon>Marchantiaceae</taxon>
        <taxon>Marchantia</taxon>
    </lineage>
</organism>
<accession>A0A2R6X7M8</accession>
<feature type="region of interest" description="Disordered" evidence="5">
    <location>
        <begin position="109"/>
        <end position="155"/>
    </location>
</feature>
<gene>
    <name evidence="7" type="ORF">MARPO_0031s0072</name>
</gene>
<dbReference type="SMR" id="A0A2R6X7M8"/>
<evidence type="ECO:0000313" key="7">
    <source>
        <dbReference type="EMBL" id="PTQ42098.1"/>
    </source>
</evidence>